<feature type="transmembrane region" description="Helical" evidence="1">
    <location>
        <begin position="230"/>
        <end position="253"/>
    </location>
</feature>
<dbReference type="Proteomes" id="UP001245370">
    <property type="component" value="Unassembled WGS sequence"/>
</dbReference>
<dbReference type="GO" id="GO:0000271">
    <property type="term" value="P:polysaccharide biosynthetic process"/>
    <property type="evidence" value="ECO:0007669"/>
    <property type="project" value="TreeGrafter"/>
</dbReference>
<dbReference type="Proteomes" id="UP001144397">
    <property type="component" value="Unassembled WGS sequence"/>
</dbReference>
<evidence type="ECO:0000259" key="2">
    <source>
        <dbReference type="Pfam" id="PF01757"/>
    </source>
</evidence>
<reference evidence="3" key="1">
    <citation type="submission" date="2022-12" db="EMBL/GenBank/DDBJ databases">
        <title>Reference genome sequencing for broad-spectrum identification of bacterial and archaeal isolates by mass spectrometry.</title>
        <authorList>
            <person name="Sekiguchi Y."/>
            <person name="Tourlousse D.M."/>
        </authorList>
    </citation>
    <scope>NUCLEOTIDE SEQUENCE</scope>
    <source>
        <strain evidence="3">301</strain>
    </source>
</reference>
<dbReference type="AlphaFoldDB" id="A0A9W6CVH5"/>
<feature type="transmembrane region" description="Helical" evidence="1">
    <location>
        <begin position="205"/>
        <end position="223"/>
    </location>
</feature>
<feature type="transmembrane region" description="Helical" evidence="1">
    <location>
        <begin position="273"/>
        <end position="295"/>
    </location>
</feature>
<keyword evidence="1" id="KW-0812">Transmembrane</keyword>
<dbReference type="PANTHER" id="PTHR23028">
    <property type="entry name" value="ACETYLTRANSFERASE"/>
    <property type="match status" value="1"/>
</dbReference>
<dbReference type="GO" id="GO:0016747">
    <property type="term" value="F:acyltransferase activity, transferring groups other than amino-acyl groups"/>
    <property type="evidence" value="ECO:0007669"/>
    <property type="project" value="InterPro"/>
</dbReference>
<proteinExistence type="predicted"/>
<dbReference type="GeneID" id="95765071"/>
<name>A0A9W6CVH5_XANFL</name>
<dbReference type="InterPro" id="IPR002656">
    <property type="entry name" value="Acyl_transf_3_dom"/>
</dbReference>
<feature type="transmembrane region" description="Helical" evidence="1">
    <location>
        <begin position="300"/>
        <end position="318"/>
    </location>
</feature>
<keyword evidence="1" id="KW-1133">Transmembrane helix</keyword>
<feature type="transmembrane region" description="Helical" evidence="1">
    <location>
        <begin position="182"/>
        <end position="199"/>
    </location>
</feature>
<feature type="transmembrane region" description="Helical" evidence="1">
    <location>
        <begin position="58"/>
        <end position="76"/>
    </location>
</feature>
<feature type="domain" description="Acyltransferase 3" evidence="2">
    <location>
        <begin position="21"/>
        <end position="334"/>
    </location>
</feature>
<gene>
    <name evidence="4" type="ORF">GGQ86_004196</name>
    <name evidence="3" type="ORF">XFLAVUS301_42970</name>
</gene>
<reference evidence="4 6" key="2">
    <citation type="submission" date="2023-07" db="EMBL/GenBank/DDBJ databases">
        <title>Genomic Encyclopedia of Type Strains, Phase IV (KMG-IV): sequencing the most valuable type-strain genomes for metagenomic binning, comparative biology and taxonomic classification.</title>
        <authorList>
            <person name="Goeker M."/>
        </authorList>
    </citation>
    <scope>NUCLEOTIDE SEQUENCE [LARGE SCALE GENOMIC DNA]</scope>
    <source>
        <strain evidence="4 6">DSM 338</strain>
    </source>
</reference>
<keyword evidence="6" id="KW-1185">Reference proteome</keyword>
<dbReference type="GO" id="GO:0016020">
    <property type="term" value="C:membrane"/>
    <property type="evidence" value="ECO:0007669"/>
    <property type="project" value="TreeGrafter"/>
</dbReference>
<feature type="transmembrane region" description="Helical" evidence="1">
    <location>
        <begin position="96"/>
        <end position="112"/>
    </location>
</feature>
<feature type="transmembrane region" description="Helical" evidence="1">
    <location>
        <begin position="20"/>
        <end position="38"/>
    </location>
</feature>
<evidence type="ECO:0000313" key="6">
    <source>
        <dbReference type="Proteomes" id="UP001245370"/>
    </source>
</evidence>
<evidence type="ECO:0000313" key="4">
    <source>
        <dbReference type="EMBL" id="MDR6335700.1"/>
    </source>
</evidence>
<keyword evidence="1" id="KW-0472">Membrane</keyword>
<comment type="caution">
    <text evidence="3">The sequence shown here is derived from an EMBL/GenBank/DDBJ whole genome shotgun (WGS) entry which is preliminary data.</text>
</comment>
<dbReference type="EMBL" id="BSDO01000008">
    <property type="protein sequence ID" value="GLI24623.1"/>
    <property type="molecule type" value="Genomic_DNA"/>
</dbReference>
<dbReference type="InterPro" id="IPR050879">
    <property type="entry name" value="Acyltransferase_3"/>
</dbReference>
<evidence type="ECO:0000256" key="1">
    <source>
        <dbReference type="SAM" id="Phobius"/>
    </source>
</evidence>
<sequence>MDSRTQTPVADRKISPRFSVALDAARATAAFYVVLHHVGQARGWTEGGLASGGVLLRFGQEAVLIFFLLSGFVIFLNERRRADDVSGYFQRRFRRIYPTLIAAMAVSALVALDNGDFLARFSWWELLGTLLSLQDVAALKPGVIVAPFLDNEPLWSLSYEVAFYLVFPLVIRFWLRRPALTNHAVGVVCCLCYAAFIVAPNHFTLVGAYFLVWWCGAMAADAYQRGGRSFLAMGPILLWLVALCGVACLAFLVTPFDGVGHYPFLPLRHFAVALLMILVLFGPVGSALCAGVTWLGRAPVAVASISYGVYVLHFPLMVQWRGAATLPGLAVGFGLLILTSYVFDRVLSRFLTDRAAAKRRRAAAPATASPSAGPDASCS</sequence>
<feature type="transmembrane region" description="Helical" evidence="1">
    <location>
        <begin position="324"/>
        <end position="343"/>
    </location>
</feature>
<dbReference type="EMBL" id="JAVDPY010000008">
    <property type="protein sequence ID" value="MDR6335700.1"/>
    <property type="molecule type" value="Genomic_DNA"/>
</dbReference>
<protein>
    <submittedName>
        <fullName evidence="4">Peptidoglycan/LPS O-acetylase OafA/YrhL</fullName>
    </submittedName>
</protein>
<dbReference type="PANTHER" id="PTHR23028:SF53">
    <property type="entry name" value="ACYL_TRANSF_3 DOMAIN-CONTAINING PROTEIN"/>
    <property type="match status" value="1"/>
</dbReference>
<dbReference type="Pfam" id="PF01757">
    <property type="entry name" value="Acyl_transf_3"/>
    <property type="match status" value="1"/>
</dbReference>
<evidence type="ECO:0000313" key="3">
    <source>
        <dbReference type="EMBL" id="GLI24623.1"/>
    </source>
</evidence>
<feature type="transmembrane region" description="Helical" evidence="1">
    <location>
        <begin position="157"/>
        <end position="175"/>
    </location>
</feature>
<organism evidence="3 5">
    <name type="scientific">Xanthobacter flavus</name>
    <dbReference type="NCBI Taxonomy" id="281"/>
    <lineage>
        <taxon>Bacteria</taxon>
        <taxon>Pseudomonadati</taxon>
        <taxon>Pseudomonadota</taxon>
        <taxon>Alphaproteobacteria</taxon>
        <taxon>Hyphomicrobiales</taxon>
        <taxon>Xanthobacteraceae</taxon>
        <taxon>Xanthobacter</taxon>
    </lineage>
</organism>
<dbReference type="RefSeq" id="WP_281809373.1">
    <property type="nucleotide sequence ID" value="NZ_BSDO01000008.1"/>
</dbReference>
<evidence type="ECO:0000313" key="5">
    <source>
        <dbReference type="Proteomes" id="UP001144397"/>
    </source>
</evidence>
<accession>A0A9W6CVH5</accession>